<keyword evidence="2" id="KW-0472">Membrane</keyword>
<reference evidence="3" key="1">
    <citation type="submission" date="2022-07" db="EMBL/GenBank/DDBJ databases">
        <title>Phylogenomic reconstructions and comparative analyses of Kickxellomycotina fungi.</title>
        <authorList>
            <person name="Reynolds N.K."/>
            <person name="Stajich J.E."/>
            <person name="Barry K."/>
            <person name="Grigoriev I.V."/>
            <person name="Crous P."/>
            <person name="Smith M.E."/>
        </authorList>
    </citation>
    <scope>NUCLEOTIDE SEQUENCE</scope>
    <source>
        <strain evidence="3">RSA 861</strain>
    </source>
</reference>
<evidence type="ECO:0000256" key="2">
    <source>
        <dbReference type="SAM" id="Phobius"/>
    </source>
</evidence>
<dbReference type="Proteomes" id="UP001150569">
    <property type="component" value="Unassembled WGS sequence"/>
</dbReference>
<keyword evidence="2" id="KW-0812">Transmembrane</keyword>
<sequence length="1006" mass="108257">MAVPPHIQAELPVVEKIDSPIVETTIPDISEEGAATDEPLPGKEMKETPATRFSTPEPTSPSPSRSPPTSRSTPRPRLLTLDTSTEALNLSSLGLVEGETILEMSPILFEASMSGSLGQLDELPGLNLSTGESFNEGCLREGDTSSGEVLSPGLSFLNAAQSSSLEASPHVQQPEGTPSGVEPKALAVVVTPPVPNPRPSAALLAQAQDQELTVPTQERNDSTGIGTTTPTPRRPAGTVPILPAVDSPTVVHQVPPCPPAPSYFGDDDPRHPPAFTFLNHDPADAPLEPPHAPFEREGAILASLDELDPRQGHRYLDDAGPSNSGPRRTWRKITKRITGTWVGRPAEASYDSLNAHSSIGALSALEERIIRAQPQVTATEPPPAEGAAPRTPTLPAVQLDDVYQMPSTLSTWMVNNSAAAGPNSRPPAPLSPLSPGFPEFPTNPHFSAAMSRLSVASERQVKEASLVPPLSARSEQVVFVIDDSPTTDQRQQQRSSARRAGRHGGRRRFMSDAGDLHLRGPALLLLVPEAVYLRRNSEPNGVNHSVVSPPPTVKLAYVGSAGGGNASQRSTLSPLPIPTGYLPHPSYLNSLSSGTRRRSLLPSATPLSPAANMQSFANTASMASPQLRRPSDGMFLPSMTKRTTESRASKPKRERAKAATVTSAAWATPHAPSSYGSSLDDSGSIRSTISAPATGNSAGTGKSRHNRAHSRDRVGFANFPEPIARSPVDESMADSSMAGFFPSYPVPYFAIKNLPVAPTLPRPQPVHQAGKPQGTDIYAEVLSAGHRRPLNPPTGMGNRQSVRLVATPGAQGSQPSPDHTHLEMPTPVAAPNAANAALGPELESDHDSTGTQTASVNVHQPQRNGYFASRPKLRDTHRHKQPNRIFSRRRLEWSALADFLEKVFPPGVHEPLYKALFILGFICPPCWWIAAWCIPPPRDEIRITRENLRCRRLRQWNKRMALISAVVIPLLILIILIRFKDYTYTTLYVGPNNADYIPLPDPTPYY</sequence>
<feature type="transmembrane region" description="Helical" evidence="2">
    <location>
        <begin position="912"/>
        <end position="934"/>
    </location>
</feature>
<evidence type="ECO:0000256" key="1">
    <source>
        <dbReference type="SAM" id="MobiDB-lite"/>
    </source>
</evidence>
<name>A0A9W8A6L3_9FUNG</name>
<keyword evidence="4" id="KW-1185">Reference proteome</keyword>
<feature type="compositionally biased region" description="Polar residues" evidence="1">
    <location>
        <begin position="685"/>
        <end position="700"/>
    </location>
</feature>
<evidence type="ECO:0000313" key="4">
    <source>
        <dbReference type="Proteomes" id="UP001150569"/>
    </source>
</evidence>
<feature type="region of interest" description="Disordered" evidence="1">
    <location>
        <begin position="212"/>
        <end position="236"/>
    </location>
</feature>
<feature type="compositionally biased region" description="Low complexity" evidence="1">
    <location>
        <begin position="67"/>
        <end position="77"/>
    </location>
</feature>
<feature type="region of interest" description="Disordered" evidence="1">
    <location>
        <begin position="482"/>
        <end position="508"/>
    </location>
</feature>
<feature type="region of interest" description="Disordered" evidence="1">
    <location>
        <begin position="622"/>
        <end position="722"/>
    </location>
</feature>
<protein>
    <submittedName>
        <fullName evidence="3">Uncharacterized protein</fullName>
    </submittedName>
</protein>
<dbReference type="OrthoDB" id="5600386at2759"/>
<evidence type="ECO:0000313" key="3">
    <source>
        <dbReference type="EMBL" id="KAJ1924320.1"/>
    </source>
</evidence>
<comment type="caution">
    <text evidence="3">The sequence shown here is derived from an EMBL/GenBank/DDBJ whole genome shotgun (WGS) entry which is preliminary data.</text>
</comment>
<organism evidence="3 4">
    <name type="scientific">Tieghemiomyces parasiticus</name>
    <dbReference type="NCBI Taxonomy" id="78921"/>
    <lineage>
        <taxon>Eukaryota</taxon>
        <taxon>Fungi</taxon>
        <taxon>Fungi incertae sedis</taxon>
        <taxon>Zoopagomycota</taxon>
        <taxon>Kickxellomycotina</taxon>
        <taxon>Dimargaritomycetes</taxon>
        <taxon>Dimargaritales</taxon>
        <taxon>Dimargaritaceae</taxon>
        <taxon>Tieghemiomyces</taxon>
    </lineage>
</organism>
<feature type="region of interest" description="Disordered" evidence="1">
    <location>
        <begin position="1"/>
        <end position="77"/>
    </location>
</feature>
<proteinExistence type="predicted"/>
<feature type="compositionally biased region" description="Polar residues" evidence="1">
    <location>
        <begin position="161"/>
        <end position="176"/>
    </location>
</feature>
<feature type="region of interest" description="Disordered" evidence="1">
    <location>
        <begin position="161"/>
        <end position="181"/>
    </location>
</feature>
<feature type="compositionally biased region" description="Basic residues" evidence="1">
    <location>
        <begin position="496"/>
        <end position="508"/>
    </location>
</feature>
<gene>
    <name evidence="3" type="ORF">IWQ60_005276</name>
</gene>
<feature type="compositionally biased region" description="Basic and acidic residues" evidence="1">
    <location>
        <begin position="40"/>
        <end position="49"/>
    </location>
</feature>
<accession>A0A9W8A6L3</accession>
<dbReference type="EMBL" id="JANBPT010000280">
    <property type="protein sequence ID" value="KAJ1924320.1"/>
    <property type="molecule type" value="Genomic_DNA"/>
</dbReference>
<dbReference type="AlphaFoldDB" id="A0A9W8A6L3"/>
<feature type="compositionally biased region" description="Low complexity" evidence="1">
    <location>
        <begin position="223"/>
        <end position="236"/>
    </location>
</feature>
<keyword evidence="2" id="KW-1133">Transmembrane helix</keyword>
<feature type="transmembrane region" description="Helical" evidence="2">
    <location>
        <begin position="961"/>
        <end position="979"/>
    </location>
</feature>
<feature type="compositionally biased region" description="Low complexity" evidence="1">
    <location>
        <begin position="658"/>
        <end position="684"/>
    </location>
</feature>